<dbReference type="AlphaFoldDB" id="A0A9Q3GYU9"/>
<name>A0A9Q3GYU9_9BASI</name>
<dbReference type="InterPro" id="IPR036875">
    <property type="entry name" value="Znf_CCHC_sf"/>
</dbReference>
<dbReference type="SUPFAM" id="SSF57756">
    <property type="entry name" value="Retrovirus zinc finger-like domains"/>
    <property type="match status" value="1"/>
</dbReference>
<keyword evidence="1" id="KW-0507">mRNA processing</keyword>
<protein>
    <recommendedName>
        <fullName evidence="4">CCHC-type domain-containing protein</fullName>
    </recommendedName>
</protein>
<evidence type="ECO:0000313" key="5">
    <source>
        <dbReference type="EMBL" id="MBW0483909.1"/>
    </source>
</evidence>
<evidence type="ECO:0000256" key="3">
    <source>
        <dbReference type="SAM" id="MobiDB-lite"/>
    </source>
</evidence>
<keyword evidence="2" id="KW-0479">Metal-binding</keyword>
<organism evidence="5 6">
    <name type="scientific">Austropuccinia psidii MF-1</name>
    <dbReference type="NCBI Taxonomy" id="1389203"/>
    <lineage>
        <taxon>Eukaryota</taxon>
        <taxon>Fungi</taxon>
        <taxon>Dikarya</taxon>
        <taxon>Basidiomycota</taxon>
        <taxon>Pucciniomycotina</taxon>
        <taxon>Pucciniomycetes</taxon>
        <taxon>Pucciniales</taxon>
        <taxon>Sphaerophragmiaceae</taxon>
        <taxon>Austropuccinia</taxon>
    </lineage>
</organism>
<dbReference type="EMBL" id="AVOT02007430">
    <property type="protein sequence ID" value="MBW0483909.1"/>
    <property type="molecule type" value="Genomic_DNA"/>
</dbReference>
<evidence type="ECO:0000259" key="4">
    <source>
        <dbReference type="PROSITE" id="PS50158"/>
    </source>
</evidence>
<keyword evidence="2" id="KW-0862">Zinc</keyword>
<evidence type="ECO:0000256" key="1">
    <source>
        <dbReference type="ARBA" id="ARBA00022664"/>
    </source>
</evidence>
<dbReference type="PROSITE" id="PS50158">
    <property type="entry name" value="ZF_CCHC"/>
    <property type="match status" value="1"/>
</dbReference>
<feature type="compositionally biased region" description="Basic and acidic residues" evidence="3">
    <location>
        <begin position="135"/>
        <end position="150"/>
    </location>
</feature>
<evidence type="ECO:0000313" key="6">
    <source>
        <dbReference type="Proteomes" id="UP000765509"/>
    </source>
</evidence>
<keyword evidence="6" id="KW-1185">Reference proteome</keyword>
<feature type="region of interest" description="Disordered" evidence="3">
    <location>
        <begin position="115"/>
        <end position="160"/>
    </location>
</feature>
<dbReference type="SMART" id="SM00343">
    <property type="entry name" value="ZnF_C2HC"/>
    <property type="match status" value="1"/>
</dbReference>
<dbReference type="Pfam" id="PF00098">
    <property type="entry name" value="zf-CCHC"/>
    <property type="match status" value="1"/>
</dbReference>
<feature type="domain" description="CCHC-type" evidence="4">
    <location>
        <begin position="91"/>
        <end position="106"/>
    </location>
</feature>
<dbReference type="GO" id="GO:0008270">
    <property type="term" value="F:zinc ion binding"/>
    <property type="evidence" value="ECO:0007669"/>
    <property type="project" value="UniProtKB-KW"/>
</dbReference>
<keyword evidence="2" id="KW-0863">Zinc-finger</keyword>
<reference evidence="5" key="1">
    <citation type="submission" date="2021-03" db="EMBL/GenBank/DDBJ databases">
        <title>Draft genome sequence of rust myrtle Austropuccinia psidii MF-1, a brazilian biotype.</title>
        <authorList>
            <person name="Quecine M.C."/>
            <person name="Pachon D.M.R."/>
            <person name="Bonatelli M.L."/>
            <person name="Correr F.H."/>
            <person name="Franceschini L.M."/>
            <person name="Leite T.F."/>
            <person name="Margarido G.R.A."/>
            <person name="Almeida C.A."/>
            <person name="Ferrarezi J.A."/>
            <person name="Labate C.A."/>
        </authorList>
    </citation>
    <scope>NUCLEOTIDE SEQUENCE</scope>
    <source>
        <strain evidence="5">MF-1</strain>
    </source>
</reference>
<dbReference type="GO" id="GO:0006397">
    <property type="term" value="P:mRNA processing"/>
    <property type="evidence" value="ECO:0007669"/>
    <property type="project" value="UniProtKB-KW"/>
</dbReference>
<proteinExistence type="predicted"/>
<gene>
    <name evidence="5" type="ORF">O181_023624</name>
</gene>
<evidence type="ECO:0000256" key="2">
    <source>
        <dbReference type="PROSITE-ProRule" id="PRU00047"/>
    </source>
</evidence>
<sequence length="160" mass="18605">MSFENDKYSVGKDAYKWCLRQSKRLKDIDPQRNVQMRNHKLMTQMPGDLEHAVKCRCNHNCTLYEISNTLQDFKYNPRKVVAEVGKKKNSCHNCGSTDHYSNNCTKAKRKVYAIEKGSEEESSTEDFDSASMGDSIREQSDEEKDQREAFSIEYQEETPL</sequence>
<accession>A0A9Q3GYU9</accession>
<comment type="caution">
    <text evidence="5">The sequence shown here is derived from an EMBL/GenBank/DDBJ whole genome shotgun (WGS) entry which is preliminary data.</text>
</comment>
<dbReference type="GO" id="GO:0003676">
    <property type="term" value="F:nucleic acid binding"/>
    <property type="evidence" value="ECO:0007669"/>
    <property type="project" value="InterPro"/>
</dbReference>
<dbReference type="Gene3D" id="4.10.60.10">
    <property type="entry name" value="Zinc finger, CCHC-type"/>
    <property type="match status" value="1"/>
</dbReference>
<dbReference type="InterPro" id="IPR001878">
    <property type="entry name" value="Znf_CCHC"/>
</dbReference>
<dbReference type="Proteomes" id="UP000765509">
    <property type="component" value="Unassembled WGS sequence"/>
</dbReference>